<dbReference type="GO" id="GO:0006508">
    <property type="term" value="P:proteolysis"/>
    <property type="evidence" value="ECO:0007669"/>
    <property type="project" value="UniProtKB-KW"/>
</dbReference>
<keyword evidence="6 9" id="KW-0378">Hydrolase</keyword>
<dbReference type="InterPro" id="IPR023828">
    <property type="entry name" value="Peptidase_S8_Ser-AS"/>
</dbReference>
<dbReference type="InterPro" id="IPR046450">
    <property type="entry name" value="PA_dom_sf"/>
</dbReference>
<evidence type="ECO:0000256" key="5">
    <source>
        <dbReference type="ARBA" id="ARBA00022729"/>
    </source>
</evidence>
<dbReference type="PANTHER" id="PTHR43806">
    <property type="entry name" value="PEPTIDASE S8"/>
    <property type="match status" value="1"/>
</dbReference>
<dbReference type="InterPro" id="IPR000209">
    <property type="entry name" value="Peptidase_S8/S53_dom"/>
</dbReference>
<gene>
    <name evidence="14" type="ORF">EDC24_2162</name>
</gene>
<keyword evidence="15" id="KW-1185">Reference proteome</keyword>
<keyword evidence="2" id="KW-0134">Cell wall</keyword>
<evidence type="ECO:0000256" key="8">
    <source>
        <dbReference type="PIRSR" id="PIRSR615500-1"/>
    </source>
</evidence>
<dbReference type="InterPro" id="IPR015500">
    <property type="entry name" value="Peptidase_S8_subtilisin-rel"/>
</dbReference>
<feature type="signal peptide" evidence="11">
    <location>
        <begin position="1"/>
        <end position="30"/>
    </location>
</feature>
<name>A0A3N5BYC3_9BACI</name>
<dbReference type="SUPFAM" id="SSF52025">
    <property type="entry name" value="PA domain"/>
    <property type="match status" value="1"/>
</dbReference>
<reference evidence="14 15" key="1">
    <citation type="submission" date="2018-11" db="EMBL/GenBank/DDBJ databases">
        <title>Genomic Encyclopedia of Type Strains, Phase IV (KMG-IV): sequencing the most valuable type-strain genomes for metagenomic binning, comparative biology and taxonomic classification.</title>
        <authorList>
            <person name="Goeker M."/>
        </authorList>
    </citation>
    <scope>NUCLEOTIDE SEQUENCE [LARGE SCALE GENOMIC DNA]</scope>
    <source>
        <strain evidence="14 15">DSM 18090</strain>
    </source>
</reference>
<evidence type="ECO:0000256" key="4">
    <source>
        <dbReference type="ARBA" id="ARBA00022670"/>
    </source>
</evidence>
<dbReference type="CDD" id="cd04818">
    <property type="entry name" value="PA_subtilisin_1"/>
    <property type="match status" value="1"/>
</dbReference>
<sequence length="999" mass="105694">MRSFKKRSKKIGLVALSILLLAGMSSPIQASQANFTPVDAPALDGKISSELLPRGAKMDELVEVIVEFEGDPVLKKFTEAKGKGKKLGKQAQKNHAKGLSNAKKNAEQVIAQNNGQVIDSFEKVYNGLYAQVERGALNELSELAEVTSIHSVKPVELHNDTSVPYIGAPEVWEKLDEEGREVTGEGISVAVIDTGIDYTHASFAGEGTVEAYESNDPDVVEEGTFPTAKVVGGWDFVGTDYDASSDDPEIRIPKPDADPLDEHGHGTHVGATVAGIEVDSKVGKGVAPDAELYAYKVFGEGGSTAVTAQALEMAMDPNGDGDVSDHVDVVNMSLGSPYGHPNDPSAEAADLAVDAGVIVVASAGNSGDVPYITGSPAVAEKAISVAASIDDGIVVGAIDVNSPESIAGQFEAVEGAITTPLSETGDITNNVVYVGRGCEVDEYLDDPTGKVAMMDRGECSFTEKLQRALDHGAVAGIVANNGSGDPIVMGGDPVDIAGVMIHQSTGNSIKDALENGEDVSVTLSPDIQVAKPELADTIADFSSKGPGRGDIGFKPEISAPGYAISSAAVGSGDGATQMSGTSMAAPHVAGVAALLKQLRPDWNSEEIKSLMMNTSTTIADLEGDIYPLSRQGAGRVQVDVAAETTSVAYPQALSLGYVPLEDETTLQKNEKITITNKGNDSKTYDVSWEDRYGSQSGALDVDLPNQLTVEAGKKSKLKVDFTIDANKVGTEGFQELDGYVVLESDSGETLRVPYQAVVEKLSRVDANSNNESIKLKNKGELDSQVDFFTFGDEDAADTGTHYDLRGVGARSFDEGVTEFVLTSESTWESPTMIEYDIYIDNDMDGVEDAILFNSDLGTLSGVDPTGDQVSVIYDLASGTMTPLYYIELGGSYNDNYTALPVLNSYAGIDGEFQYQAVAFDTLTESFDDNDGGWIKHDPNNKSFEMDETTVTVPAYSHQNVSVSVDDREQVLMIENALNPYSILDVNSAGKGKNKGKGKN</sequence>
<dbReference type="GO" id="GO:0004252">
    <property type="term" value="F:serine-type endopeptidase activity"/>
    <property type="evidence" value="ECO:0007669"/>
    <property type="project" value="UniProtKB-UniRule"/>
</dbReference>
<evidence type="ECO:0000256" key="2">
    <source>
        <dbReference type="ARBA" id="ARBA00022512"/>
    </source>
</evidence>
<feature type="domain" description="PA" evidence="13">
    <location>
        <begin position="429"/>
        <end position="509"/>
    </location>
</feature>
<comment type="caution">
    <text evidence="14">The sequence shown here is derived from an EMBL/GenBank/DDBJ whole genome shotgun (WGS) entry which is preliminary data.</text>
</comment>
<dbReference type="InterPro" id="IPR003137">
    <property type="entry name" value="PA_domain"/>
</dbReference>
<dbReference type="Pfam" id="PF00082">
    <property type="entry name" value="Peptidase_S8"/>
    <property type="match status" value="1"/>
</dbReference>
<evidence type="ECO:0000313" key="15">
    <source>
        <dbReference type="Proteomes" id="UP000276443"/>
    </source>
</evidence>
<dbReference type="Pfam" id="PF02225">
    <property type="entry name" value="PA"/>
    <property type="match status" value="1"/>
</dbReference>
<keyword evidence="3" id="KW-0964">Secreted</keyword>
<dbReference type="InterPro" id="IPR023827">
    <property type="entry name" value="Peptidase_S8_Asp-AS"/>
</dbReference>
<dbReference type="PRINTS" id="PR00723">
    <property type="entry name" value="SUBTILISIN"/>
</dbReference>
<feature type="active site" description="Charge relay system" evidence="8 9">
    <location>
        <position position="582"/>
    </location>
</feature>
<dbReference type="InterPro" id="IPR034213">
    <property type="entry name" value="S8_Vpr-like"/>
</dbReference>
<organism evidence="14 15">
    <name type="scientific">Aquisalibacillus elongatus</name>
    <dbReference type="NCBI Taxonomy" id="485577"/>
    <lineage>
        <taxon>Bacteria</taxon>
        <taxon>Bacillati</taxon>
        <taxon>Bacillota</taxon>
        <taxon>Bacilli</taxon>
        <taxon>Bacillales</taxon>
        <taxon>Bacillaceae</taxon>
        <taxon>Aquisalibacillus</taxon>
    </lineage>
</organism>
<evidence type="ECO:0000256" key="10">
    <source>
        <dbReference type="RuleBase" id="RU003355"/>
    </source>
</evidence>
<comment type="similarity">
    <text evidence="1 9 10">Belongs to the peptidase S8 family.</text>
</comment>
<evidence type="ECO:0000256" key="9">
    <source>
        <dbReference type="PROSITE-ProRule" id="PRU01240"/>
    </source>
</evidence>
<dbReference type="PANTHER" id="PTHR43806:SF65">
    <property type="entry name" value="SERINE PROTEASE APRX"/>
    <property type="match status" value="1"/>
</dbReference>
<evidence type="ECO:0000259" key="13">
    <source>
        <dbReference type="Pfam" id="PF02225"/>
    </source>
</evidence>
<feature type="chain" id="PRO_5018107608" evidence="11">
    <location>
        <begin position="31"/>
        <end position="999"/>
    </location>
</feature>
<dbReference type="RefSeq" id="WP_170158556.1">
    <property type="nucleotide sequence ID" value="NZ_RKRF01000010.1"/>
</dbReference>
<accession>A0A3N5BYC3</accession>
<dbReference type="Gene3D" id="3.50.30.30">
    <property type="match status" value="1"/>
</dbReference>
<evidence type="ECO:0000256" key="6">
    <source>
        <dbReference type="ARBA" id="ARBA00022801"/>
    </source>
</evidence>
<evidence type="ECO:0000313" key="14">
    <source>
        <dbReference type="EMBL" id="RPF52172.1"/>
    </source>
</evidence>
<evidence type="ECO:0000256" key="1">
    <source>
        <dbReference type="ARBA" id="ARBA00011073"/>
    </source>
</evidence>
<keyword evidence="5 11" id="KW-0732">Signal</keyword>
<dbReference type="InterPro" id="IPR036852">
    <property type="entry name" value="Peptidase_S8/S53_dom_sf"/>
</dbReference>
<evidence type="ECO:0000259" key="12">
    <source>
        <dbReference type="Pfam" id="PF00082"/>
    </source>
</evidence>
<evidence type="ECO:0000256" key="3">
    <source>
        <dbReference type="ARBA" id="ARBA00022525"/>
    </source>
</evidence>
<dbReference type="Gene3D" id="3.40.50.200">
    <property type="entry name" value="Peptidase S8/S53 domain"/>
    <property type="match status" value="1"/>
</dbReference>
<proteinExistence type="inferred from homology"/>
<dbReference type="Proteomes" id="UP000276443">
    <property type="component" value="Unassembled WGS sequence"/>
</dbReference>
<feature type="active site" description="Charge relay system" evidence="8 9">
    <location>
        <position position="265"/>
    </location>
</feature>
<dbReference type="PROSITE" id="PS00138">
    <property type="entry name" value="SUBTILASE_SER"/>
    <property type="match status" value="1"/>
</dbReference>
<evidence type="ECO:0000256" key="11">
    <source>
        <dbReference type="SAM" id="SignalP"/>
    </source>
</evidence>
<dbReference type="PROSITE" id="PS51892">
    <property type="entry name" value="SUBTILASE"/>
    <property type="match status" value="1"/>
</dbReference>
<feature type="domain" description="Peptidase S8/S53" evidence="12">
    <location>
        <begin position="184"/>
        <end position="634"/>
    </location>
</feature>
<dbReference type="CDD" id="cd07474">
    <property type="entry name" value="Peptidases_S8_subtilisin_Vpr-like"/>
    <property type="match status" value="1"/>
</dbReference>
<dbReference type="AlphaFoldDB" id="A0A3N5BYC3"/>
<feature type="active site" description="Charge relay system" evidence="8 9">
    <location>
        <position position="193"/>
    </location>
</feature>
<dbReference type="InterPro" id="IPR050131">
    <property type="entry name" value="Peptidase_S8_subtilisin-like"/>
</dbReference>
<keyword evidence="4 9" id="KW-0645">Protease</keyword>
<dbReference type="SUPFAM" id="SSF52743">
    <property type="entry name" value="Subtilisin-like"/>
    <property type="match status" value="1"/>
</dbReference>
<dbReference type="EMBL" id="RKRF01000010">
    <property type="protein sequence ID" value="RPF52172.1"/>
    <property type="molecule type" value="Genomic_DNA"/>
</dbReference>
<keyword evidence="7 9" id="KW-0720">Serine protease</keyword>
<dbReference type="PROSITE" id="PS00136">
    <property type="entry name" value="SUBTILASE_ASP"/>
    <property type="match status" value="1"/>
</dbReference>
<evidence type="ECO:0000256" key="7">
    <source>
        <dbReference type="ARBA" id="ARBA00022825"/>
    </source>
</evidence>
<protein>
    <submittedName>
        <fullName evidence="14">PA domain-containing protein</fullName>
    </submittedName>
</protein>